<accession>A0ABM6W3T4</accession>
<name>A0ABM6W3T4_9STRE</name>
<evidence type="ECO:0000313" key="2">
    <source>
        <dbReference type="Proteomes" id="UP000245369"/>
    </source>
</evidence>
<dbReference type="GeneID" id="93923421"/>
<dbReference type="RefSeq" id="WP_002962656.1">
    <property type="nucleotide sequence ID" value="NZ_CP029490.1"/>
</dbReference>
<sequence>MKQIYINPFYDVIINCDKEINIINKVSNRILFKGISEKSNGVEQQEKVLLKKIEKLFSKHLIVTKQEYQFLLDLKKYVDDIDNSIKEDVKFSHLFDDWLFSTQLDKVEILDGEVQVKRLLSNDNATYQEAILEINLETDLDYNKLLLTLKHYKYVYICSVGDFTTVGPFLEQSHLKIENFFEIFTNQEIDESFIDSSLEAGVKQFVNNLVYNMLVERISNFLLAQSPFYNRKIYIKSNNRIELGEELALV</sequence>
<keyword evidence="2" id="KW-1185">Reference proteome</keyword>
<dbReference type="EMBL" id="CP029490">
    <property type="protein sequence ID" value="AWN20310.1"/>
    <property type="molecule type" value="Genomic_DNA"/>
</dbReference>
<proteinExistence type="predicted"/>
<organism evidence="1 2">
    <name type="scientific">Streptococcus sobrinus</name>
    <dbReference type="NCBI Taxonomy" id="1310"/>
    <lineage>
        <taxon>Bacteria</taxon>
        <taxon>Bacillati</taxon>
        <taxon>Bacillota</taxon>
        <taxon>Bacilli</taxon>
        <taxon>Lactobacillales</taxon>
        <taxon>Streptococcaceae</taxon>
        <taxon>Streptococcus</taxon>
    </lineage>
</organism>
<protein>
    <submittedName>
        <fullName evidence="1">Uncharacterized protein</fullName>
    </submittedName>
</protein>
<reference evidence="1 2" key="1">
    <citation type="submission" date="2018-05" db="EMBL/GenBank/DDBJ databases">
        <title>Complete genome sequences of Streptococcus sobrinus.</title>
        <authorList>
            <person name="Sales M."/>
            <person name="Jensen P.A."/>
        </authorList>
    </citation>
    <scope>NUCLEOTIDE SEQUENCE [LARGE SCALE GENOMIC DNA]</scope>
    <source>
        <strain evidence="1 2">SL1</strain>
    </source>
</reference>
<evidence type="ECO:0000313" key="1">
    <source>
        <dbReference type="EMBL" id="AWN20310.1"/>
    </source>
</evidence>
<dbReference type="Proteomes" id="UP000245369">
    <property type="component" value="Chromosome"/>
</dbReference>
<gene>
    <name evidence="1" type="ORF">DK182_02675</name>
</gene>